<dbReference type="PANTHER" id="PTHR43124:SF3">
    <property type="entry name" value="CHLORAMPHENICOL EFFLUX PUMP RV0191"/>
    <property type="match status" value="1"/>
</dbReference>
<dbReference type="SUPFAM" id="SSF103473">
    <property type="entry name" value="MFS general substrate transporter"/>
    <property type="match status" value="1"/>
</dbReference>
<reference evidence="11" key="1">
    <citation type="journal article" date="2019" name="Int. J. Syst. Evol. Microbiol.">
        <title>The Global Catalogue of Microorganisms (GCM) 10K type strain sequencing project: providing services to taxonomists for standard genome sequencing and annotation.</title>
        <authorList>
            <consortium name="The Broad Institute Genomics Platform"/>
            <consortium name="The Broad Institute Genome Sequencing Center for Infectious Disease"/>
            <person name="Wu L."/>
            <person name="Ma J."/>
        </authorList>
    </citation>
    <scope>NUCLEOTIDE SEQUENCE [LARGE SCALE GENOMIC DNA]</scope>
    <source>
        <strain evidence="11">CCUG 71848</strain>
    </source>
</reference>
<feature type="transmembrane region" description="Helical" evidence="7">
    <location>
        <begin position="275"/>
        <end position="292"/>
    </location>
</feature>
<comment type="subcellular location">
    <subcellularLocation>
        <location evidence="1">Cell membrane</location>
        <topology evidence="1">Multi-pass membrane protein</topology>
    </subcellularLocation>
</comment>
<feature type="transmembrane region" description="Helical" evidence="7">
    <location>
        <begin position="74"/>
        <end position="98"/>
    </location>
</feature>
<sequence>MRQQPKWRLAAALLSISVLLTSANAVAGTIPLMVKQFPTVPLSQIESLTTIPSLSVLIFVILSNPIAKKLGNKLTVLIGVLIVLIAGLIPMVVQSFWLILGSRFLLGAGIGLFNAMAYSLISTYYQGTQRQTMMGYQGSVNSLGNILMFLISSFLIGFGWRQVYLYYLMAIPVLILFWWGAPTDQPTTESQTQQPTNQQPISLGKLLKGRLMIYALLVLFSMMIMQTVIVKISGLILTAGYGKIADGSIALAILGVANMIGGTLYGRLFKLIHRLILPVGLLVAAIALFALAGSSSLILTYTLTAVAGLSTSLVGPYLFAESAEIAGKGNETLASSILIVGINIGVFITPYALSGLSRLIGSDQPAPILVAVSVVLAVIGALTFWLKGSDSASISND</sequence>
<evidence type="ECO:0000256" key="7">
    <source>
        <dbReference type="SAM" id="Phobius"/>
    </source>
</evidence>
<evidence type="ECO:0000256" key="6">
    <source>
        <dbReference type="ARBA" id="ARBA00023136"/>
    </source>
</evidence>
<keyword evidence="4 7" id="KW-0812">Transmembrane</keyword>
<dbReference type="InterPro" id="IPR036259">
    <property type="entry name" value="MFS_trans_sf"/>
</dbReference>
<evidence type="ECO:0000256" key="4">
    <source>
        <dbReference type="ARBA" id="ARBA00022692"/>
    </source>
</evidence>
<evidence type="ECO:0000256" key="1">
    <source>
        <dbReference type="ARBA" id="ARBA00004651"/>
    </source>
</evidence>
<evidence type="ECO:0000256" key="3">
    <source>
        <dbReference type="ARBA" id="ARBA00022475"/>
    </source>
</evidence>
<dbReference type="InterPro" id="IPR020846">
    <property type="entry name" value="MFS_dom"/>
</dbReference>
<keyword evidence="2" id="KW-0813">Transport</keyword>
<organism evidence="10 11">
    <name type="scientific">Lentilactobacillus raoultii</name>
    <dbReference type="NCBI Taxonomy" id="1987503"/>
    <lineage>
        <taxon>Bacteria</taxon>
        <taxon>Bacillati</taxon>
        <taxon>Bacillota</taxon>
        <taxon>Bacilli</taxon>
        <taxon>Lactobacillales</taxon>
        <taxon>Lactobacillaceae</taxon>
        <taxon>Lentilactobacillus</taxon>
    </lineage>
</organism>
<keyword evidence="5 7" id="KW-1133">Transmembrane helix</keyword>
<feature type="transmembrane region" description="Helical" evidence="7">
    <location>
        <begin position="332"/>
        <end position="353"/>
    </location>
</feature>
<evidence type="ECO:0000313" key="11">
    <source>
        <dbReference type="Proteomes" id="UP001597156"/>
    </source>
</evidence>
<keyword evidence="8" id="KW-0732">Signal</keyword>
<feature type="transmembrane region" description="Helical" evidence="7">
    <location>
        <begin position="138"/>
        <end position="158"/>
    </location>
</feature>
<evidence type="ECO:0000313" key="10">
    <source>
        <dbReference type="EMBL" id="MFD1124110.1"/>
    </source>
</evidence>
<evidence type="ECO:0000256" key="5">
    <source>
        <dbReference type="ARBA" id="ARBA00022989"/>
    </source>
</evidence>
<dbReference type="Proteomes" id="UP001597156">
    <property type="component" value="Unassembled WGS sequence"/>
</dbReference>
<dbReference type="Pfam" id="PF07690">
    <property type="entry name" value="MFS_1"/>
    <property type="match status" value="1"/>
</dbReference>
<dbReference type="EMBL" id="JBHTLH010000005">
    <property type="protein sequence ID" value="MFD1124110.1"/>
    <property type="molecule type" value="Genomic_DNA"/>
</dbReference>
<keyword evidence="11" id="KW-1185">Reference proteome</keyword>
<evidence type="ECO:0000256" key="2">
    <source>
        <dbReference type="ARBA" id="ARBA00022448"/>
    </source>
</evidence>
<feature type="domain" description="Major facilitator superfamily (MFS) profile" evidence="9">
    <location>
        <begin position="8"/>
        <end position="392"/>
    </location>
</feature>
<keyword evidence="3" id="KW-1003">Cell membrane</keyword>
<feature type="transmembrane region" description="Helical" evidence="7">
    <location>
        <begin position="298"/>
        <end position="320"/>
    </location>
</feature>
<name>A0ABW3PP75_9LACO</name>
<dbReference type="InterPro" id="IPR011701">
    <property type="entry name" value="MFS"/>
</dbReference>
<gene>
    <name evidence="10" type="ORF">ACFQ22_01870</name>
</gene>
<evidence type="ECO:0000256" key="8">
    <source>
        <dbReference type="SAM" id="SignalP"/>
    </source>
</evidence>
<dbReference type="InterPro" id="IPR050189">
    <property type="entry name" value="MFS_Efflux_Transporters"/>
</dbReference>
<dbReference type="PROSITE" id="PS50850">
    <property type="entry name" value="MFS"/>
    <property type="match status" value="1"/>
</dbReference>
<feature type="transmembrane region" description="Helical" evidence="7">
    <location>
        <begin position="249"/>
        <end position="268"/>
    </location>
</feature>
<comment type="caution">
    <text evidence="10">The sequence shown here is derived from an EMBL/GenBank/DDBJ whole genome shotgun (WGS) entry which is preliminary data.</text>
</comment>
<feature type="transmembrane region" description="Helical" evidence="7">
    <location>
        <begin position="104"/>
        <end position="126"/>
    </location>
</feature>
<dbReference type="Gene3D" id="1.20.1250.20">
    <property type="entry name" value="MFS general substrate transporter like domains"/>
    <property type="match status" value="1"/>
</dbReference>
<feature type="signal peptide" evidence="8">
    <location>
        <begin position="1"/>
        <end position="27"/>
    </location>
</feature>
<evidence type="ECO:0000259" key="9">
    <source>
        <dbReference type="PROSITE" id="PS50850"/>
    </source>
</evidence>
<dbReference type="PANTHER" id="PTHR43124">
    <property type="entry name" value="PURINE EFFLUX PUMP PBUE"/>
    <property type="match status" value="1"/>
</dbReference>
<dbReference type="RefSeq" id="WP_121977717.1">
    <property type="nucleotide sequence ID" value="NZ_JBHTLH010000005.1"/>
</dbReference>
<feature type="chain" id="PRO_5046636417" evidence="8">
    <location>
        <begin position="28"/>
        <end position="397"/>
    </location>
</feature>
<keyword evidence="6 7" id="KW-0472">Membrane</keyword>
<proteinExistence type="predicted"/>
<feature type="transmembrane region" description="Helical" evidence="7">
    <location>
        <begin position="211"/>
        <end position="237"/>
    </location>
</feature>
<feature type="transmembrane region" description="Helical" evidence="7">
    <location>
        <begin position="365"/>
        <end position="386"/>
    </location>
</feature>
<feature type="transmembrane region" description="Helical" evidence="7">
    <location>
        <begin position="49"/>
        <end position="67"/>
    </location>
</feature>
<accession>A0ABW3PP75</accession>
<protein>
    <submittedName>
        <fullName evidence="10">MFS transporter</fullName>
    </submittedName>
</protein>
<feature type="transmembrane region" description="Helical" evidence="7">
    <location>
        <begin position="164"/>
        <end position="181"/>
    </location>
</feature>